<comment type="caution">
    <text evidence="9">The sequence shown here is derived from an EMBL/GenBank/DDBJ whole genome shotgun (WGS) entry which is preliminary data.</text>
</comment>
<evidence type="ECO:0000313" key="9">
    <source>
        <dbReference type="EMBL" id="TPG29016.1"/>
    </source>
</evidence>
<comment type="similarity">
    <text evidence="2">Belongs to the AzlC family.</text>
</comment>
<feature type="transmembrane region" description="Helical" evidence="8">
    <location>
        <begin position="218"/>
        <end position="237"/>
    </location>
</feature>
<dbReference type="Proteomes" id="UP000319212">
    <property type="component" value="Unassembled WGS sequence"/>
</dbReference>
<protein>
    <submittedName>
        <fullName evidence="9">Branched-chain amino acid ABC transporter permease</fullName>
    </submittedName>
</protein>
<evidence type="ECO:0000256" key="3">
    <source>
        <dbReference type="ARBA" id="ARBA00022448"/>
    </source>
</evidence>
<dbReference type="AlphaFoldDB" id="A0A502DXN1"/>
<keyword evidence="7 8" id="KW-0472">Membrane</keyword>
<dbReference type="Pfam" id="PF03591">
    <property type="entry name" value="AzlC"/>
    <property type="match status" value="1"/>
</dbReference>
<proteinExistence type="inferred from homology"/>
<comment type="subcellular location">
    <subcellularLocation>
        <location evidence="1">Cell membrane</location>
        <topology evidence="1">Multi-pass membrane protein</topology>
    </subcellularLocation>
</comment>
<evidence type="ECO:0000256" key="7">
    <source>
        <dbReference type="ARBA" id="ARBA00023136"/>
    </source>
</evidence>
<feature type="transmembrane region" description="Helical" evidence="8">
    <location>
        <begin position="171"/>
        <end position="189"/>
    </location>
</feature>
<dbReference type="InterPro" id="IPR011606">
    <property type="entry name" value="Brnchd-chn_aa_trnsp_permease"/>
</dbReference>
<dbReference type="GO" id="GO:1903785">
    <property type="term" value="P:L-valine transmembrane transport"/>
    <property type="evidence" value="ECO:0007669"/>
    <property type="project" value="TreeGrafter"/>
</dbReference>
<evidence type="ECO:0000256" key="6">
    <source>
        <dbReference type="ARBA" id="ARBA00022989"/>
    </source>
</evidence>
<dbReference type="OrthoDB" id="9179311at2"/>
<feature type="transmembrane region" description="Helical" evidence="8">
    <location>
        <begin position="51"/>
        <end position="69"/>
    </location>
</feature>
<accession>A0A502DXN1</accession>
<evidence type="ECO:0000256" key="8">
    <source>
        <dbReference type="SAM" id="Phobius"/>
    </source>
</evidence>
<feature type="transmembrane region" description="Helical" evidence="8">
    <location>
        <begin position="141"/>
        <end position="165"/>
    </location>
</feature>
<name>A0A502DXN1_9BURK</name>
<dbReference type="PANTHER" id="PTHR34979:SF1">
    <property type="entry name" value="INNER MEMBRANE PROTEIN YGAZ"/>
    <property type="match status" value="1"/>
</dbReference>
<dbReference type="GO" id="GO:0005886">
    <property type="term" value="C:plasma membrane"/>
    <property type="evidence" value="ECO:0007669"/>
    <property type="project" value="UniProtKB-SubCell"/>
</dbReference>
<gene>
    <name evidence="9" type="ORF">EAH82_09600</name>
</gene>
<dbReference type="EMBL" id="RCZI01000002">
    <property type="protein sequence ID" value="TPG29016.1"/>
    <property type="molecule type" value="Genomic_DNA"/>
</dbReference>
<evidence type="ECO:0000256" key="2">
    <source>
        <dbReference type="ARBA" id="ARBA00010735"/>
    </source>
</evidence>
<keyword evidence="6 8" id="KW-1133">Transmembrane helix</keyword>
<sequence>MFLSADVRRRPAFREGVLNMAPMAVGIGAWGLMTGVAMVKSGMSVIEAMAMTLLVYAGSSQLAAIPLLVAGAPAWVVLATGFCVNLRFVVFSLHLRPYLMHMPRWRRMLHGYLTADLSYATFTTRYPRPPADLAEQREQEAYLTGGYCTTWCAWMGMSTVGIALANLIPQAWGLGFAGVLSLVGILCSMATTRLRILSALIAGATAVAAYALPLKLNIVTGIGVAVLLCFWLEKQFVRDAIKADL</sequence>
<keyword evidence="3" id="KW-0813">Transport</keyword>
<feature type="transmembrane region" description="Helical" evidence="8">
    <location>
        <begin position="20"/>
        <end position="39"/>
    </location>
</feature>
<keyword evidence="5 8" id="KW-0812">Transmembrane</keyword>
<evidence type="ECO:0000256" key="4">
    <source>
        <dbReference type="ARBA" id="ARBA00022475"/>
    </source>
</evidence>
<evidence type="ECO:0000313" key="10">
    <source>
        <dbReference type="Proteomes" id="UP000319212"/>
    </source>
</evidence>
<dbReference type="PANTHER" id="PTHR34979">
    <property type="entry name" value="INNER MEMBRANE PROTEIN YGAZ"/>
    <property type="match status" value="1"/>
</dbReference>
<feature type="transmembrane region" description="Helical" evidence="8">
    <location>
        <begin position="75"/>
        <end position="99"/>
    </location>
</feature>
<reference evidence="9 10" key="1">
    <citation type="journal article" date="2019" name="Environ. Microbiol.">
        <title>Species interactions and distinct microbial communities in high Arctic permafrost affected cryosols are associated with the CH4 and CO2 gas fluxes.</title>
        <authorList>
            <person name="Altshuler I."/>
            <person name="Hamel J."/>
            <person name="Turney S."/>
            <person name="Magnuson E."/>
            <person name="Levesque R."/>
            <person name="Greer C."/>
            <person name="Whyte L.G."/>
        </authorList>
    </citation>
    <scope>NUCLEOTIDE SEQUENCE [LARGE SCALE GENOMIC DNA]</scope>
    <source>
        <strain evidence="9 10">S06.C</strain>
    </source>
</reference>
<dbReference type="RefSeq" id="WP_140841117.1">
    <property type="nucleotide sequence ID" value="NZ_RCZI01000002.1"/>
</dbReference>
<keyword evidence="4" id="KW-1003">Cell membrane</keyword>
<evidence type="ECO:0000256" key="1">
    <source>
        <dbReference type="ARBA" id="ARBA00004651"/>
    </source>
</evidence>
<organism evidence="9 10">
    <name type="scientific">Variovorax guangxiensis</name>
    <dbReference type="NCBI Taxonomy" id="1775474"/>
    <lineage>
        <taxon>Bacteria</taxon>
        <taxon>Pseudomonadati</taxon>
        <taxon>Pseudomonadota</taxon>
        <taxon>Betaproteobacteria</taxon>
        <taxon>Burkholderiales</taxon>
        <taxon>Comamonadaceae</taxon>
        <taxon>Variovorax</taxon>
    </lineage>
</organism>
<evidence type="ECO:0000256" key="5">
    <source>
        <dbReference type="ARBA" id="ARBA00022692"/>
    </source>
</evidence>